<dbReference type="VEuPathDB" id="TrichDB:TVAG_222720"/>
<dbReference type="EMBL" id="DS114733">
    <property type="protein sequence ID" value="EAX86118.1"/>
    <property type="molecule type" value="Genomic_DNA"/>
</dbReference>
<dbReference type="KEGG" id="tva:4743761"/>
<dbReference type="Proteomes" id="UP000001542">
    <property type="component" value="Unassembled WGS sequence"/>
</dbReference>
<protein>
    <submittedName>
        <fullName evidence="2">Uncharacterized protein</fullName>
    </submittedName>
</protein>
<gene>
    <name evidence="2" type="ORF">TVAG_222720</name>
</gene>
<keyword evidence="3" id="KW-1185">Reference proteome</keyword>
<evidence type="ECO:0000313" key="2">
    <source>
        <dbReference type="EMBL" id="EAX86118.1"/>
    </source>
</evidence>
<accession>A2G9Q0</accession>
<dbReference type="InParanoid" id="A2G9Q0"/>
<evidence type="ECO:0000313" key="3">
    <source>
        <dbReference type="Proteomes" id="UP000001542"/>
    </source>
</evidence>
<evidence type="ECO:0000256" key="1">
    <source>
        <dbReference type="SAM" id="MobiDB-lite"/>
    </source>
</evidence>
<organism evidence="2 3">
    <name type="scientific">Trichomonas vaginalis (strain ATCC PRA-98 / G3)</name>
    <dbReference type="NCBI Taxonomy" id="412133"/>
    <lineage>
        <taxon>Eukaryota</taxon>
        <taxon>Metamonada</taxon>
        <taxon>Parabasalia</taxon>
        <taxon>Trichomonadida</taxon>
        <taxon>Trichomonadidae</taxon>
        <taxon>Trichomonas</taxon>
    </lineage>
</organism>
<dbReference type="VEuPathDB" id="TrichDB:TVAGG3_0250330"/>
<dbReference type="AlphaFoldDB" id="A2G9Q0"/>
<sequence>MESPSHYFCLFLSVEGSNEDSLKQFYENSIVQYPSFKFNFSKIQEFHNSASKIKSIQTFPAIAAHKMKSKSKKQQTQAKSIQWTVNNPQKTPQTDTKSKLNSSQEKDELKKLFPDWLNDETVTILVDLIFNAKKGSPNHHSFYSPTLDFAFHLFCQSPKTYKTLRTELSFPAKSTLYNHFGFLIDYAEVCLLDTDGIEDLLNIIKNTKYFIYKDENDNEQEIIPIYTLGINAIITTQYSDSTDSGLFVFVLMPLNYHGPNIIIHLIEHANGCSKKFWMKSKKLYLFYAKSSNCLLL</sequence>
<name>A2G9Q0_TRIV3</name>
<proteinExistence type="predicted"/>
<reference evidence="2" key="2">
    <citation type="journal article" date="2007" name="Science">
        <title>Draft genome sequence of the sexually transmitted pathogen Trichomonas vaginalis.</title>
        <authorList>
            <person name="Carlton J.M."/>
            <person name="Hirt R.P."/>
            <person name="Silva J.C."/>
            <person name="Delcher A.L."/>
            <person name="Schatz M."/>
            <person name="Zhao Q."/>
            <person name="Wortman J.R."/>
            <person name="Bidwell S.L."/>
            <person name="Alsmark U.C.M."/>
            <person name="Besteiro S."/>
            <person name="Sicheritz-Ponten T."/>
            <person name="Noel C.J."/>
            <person name="Dacks J.B."/>
            <person name="Foster P.G."/>
            <person name="Simillion C."/>
            <person name="Van de Peer Y."/>
            <person name="Miranda-Saavedra D."/>
            <person name="Barton G.J."/>
            <person name="Westrop G.D."/>
            <person name="Mueller S."/>
            <person name="Dessi D."/>
            <person name="Fiori P.L."/>
            <person name="Ren Q."/>
            <person name="Paulsen I."/>
            <person name="Zhang H."/>
            <person name="Bastida-Corcuera F.D."/>
            <person name="Simoes-Barbosa A."/>
            <person name="Brown M.T."/>
            <person name="Hayes R.D."/>
            <person name="Mukherjee M."/>
            <person name="Okumura C.Y."/>
            <person name="Schneider R."/>
            <person name="Smith A.J."/>
            <person name="Vanacova S."/>
            <person name="Villalvazo M."/>
            <person name="Haas B.J."/>
            <person name="Pertea M."/>
            <person name="Feldblyum T.V."/>
            <person name="Utterback T.R."/>
            <person name="Shu C.L."/>
            <person name="Osoegawa K."/>
            <person name="de Jong P.J."/>
            <person name="Hrdy I."/>
            <person name="Horvathova L."/>
            <person name="Zubacova Z."/>
            <person name="Dolezal P."/>
            <person name="Malik S.B."/>
            <person name="Logsdon J.M. Jr."/>
            <person name="Henze K."/>
            <person name="Gupta A."/>
            <person name="Wang C.C."/>
            <person name="Dunne R.L."/>
            <person name="Upcroft J.A."/>
            <person name="Upcroft P."/>
            <person name="White O."/>
            <person name="Salzberg S.L."/>
            <person name="Tang P."/>
            <person name="Chiu C.-H."/>
            <person name="Lee Y.-S."/>
            <person name="Embley T.M."/>
            <person name="Coombs G.H."/>
            <person name="Mottram J.C."/>
            <person name="Tachezy J."/>
            <person name="Fraser-Liggett C.M."/>
            <person name="Johnson P.J."/>
        </authorList>
    </citation>
    <scope>NUCLEOTIDE SEQUENCE [LARGE SCALE GENOMIC DNA]</scope>
    <source>
        <strain evidence="2">G3</strain>
    </source>
</reference>
<dbReference type="RefSeq" id="XP_001299048.1">
    <property type="nucleotide sequence ID" value="XM_001299047.1"/>
</dbReference>
<feature type="region of interest" description="Disordered" evidence="1">
    <location>
        <begin position="76"/>
        <end position="103"/>
    </location>
</feature>
<feature type="compositionally biased region" description="Polar residues" evidence="1">
    <location>
        <begin position="81"/>
        <end position="103"/>
    </location>
</feature>
<reference evidence="2" key="1">
    <citation type="submission" date="2006-10" db="EMBL/GenBank/DDBJ databases">
        <authorList>
            <person name="Amadeo P."/>
            <person name="Zhao Q."/>
            <person name="Wortman J."/>
            <person name="Fraser-Liggett C."/>
            <person name="Carlton J."/>
        </authorList>
    </citation>
    <scope>NUCLEOTIDE SEQUENCE</scope>
    <source>
        <strain evidence="2">G3</strain>
    </source>
</reference>